<dbReference type="InterPro" id="IPR013049">
    <property type="entry name" value="Spo11/TopoVI_A_N"/>
</dbReference>
<evidence type="ECO:0000256" key="2">
    <source>
        <dbReference type="ARBA" id="ARBA00001946"/>
    </source>
</evidence>
<dbReference type="Gene3D" id="1.10.10.10">
    <property type="entry name" value="Winged helix-like DNA-binding domain superfamily/Winged helix DNA-binding domain"/>
    <property type="match status" value="1"/>
</dbReference>
<evidence type="ECO:0000259" key="15">
    <source>
        <dbReference type="Pfam" id="PF21180"/>
    </source>
</evidence>
<evidence type="ECO:0000313" key="17">
    <source>
        <dbReference type="Proteomes" id="UP000481288"/>
    </source>
</evidence>
<keyword evidence="6" id="KW-0479">Metal-binding</keyword>
<dbReference type="InterPro" id="IPR013048">
    <property type="entry name" value="Meiotic_Spo11"/>
</dbReference>
<dbReference type="FunFam" id="3.40.1360.10:FF:000018">
    <property type="entry name" value="Type II DNA topoisomerase VI subunit A"/>
    <property type="match status" value="1"/>
</dbReference>
<evidence type="ECO:0000256" key="9">
    <source>
        <dbReference type="ARBA" id="ARBA00023125"/>
    </source>
</evidence>
<keyword evidence="9 12" id="KW-0238">DNA-binding</keyword>
<dbReference type="PANTHER" id="PTHR10848:SF0">
    <property type="entry name" value="MEIOTIC RECOMBINATION PROTEIN SPO11"/>
    <property type="match status" value="1"/>
</dbReference>
<feature type="region of interest" description="Disordered" evidence="13">
    <location>
        <begin position="12"/>
        <end position="56"/>
    </location>
</feature>
<keyword evidence="17" id="KW-1185">Reference proteome</keyword>
<evidence type="ECO:0000256" key="6">
    <source>
        <dbReference type="ARBA" id="ARBA00022723"/>
    </source>
</evidence>
<dbReference type="InterPro" id="IPR034136">
    <property type="entry name" value="TOPRIM_Topo6A/Spo11"/>
</dbReference>
<reference evidence="16 17" key="1">
    <citation type="submission" date="2018-05" db="EMBL/GenBank/DDBJ databases">
        <title>Whole genome sequencing for identification of molecular markers to develop diagnostic detection tools for the regulated plant pathogen Lachnellula willkommii.</title>
        <authorList>
            <person name="Giroux E."/>
            <person name="Bilodeau G."/>
        </authorList>
    </citation>
    <scope>NUCLEOTIDE SEQUENCE [LARGE SCALE GENOMIC DNA]</scope>
    <source>
        <strain evidence="16 17">CBS 625.97</strain>
    </source>
</reference>
<feature type="compositionally biased region" description="Polar residues" evidence="13">
    <location>
        <begin position="26"/>
        <end position="56"/>
    </location>
</feature>
<organism evidence="16 17">
    <name type="scientific">Lachnellula cervina</name>
    <dbReference type="NCBI Taxonomy" id="1316786"/>
    <lineage>
        <taxon>Eukaryota</taxon>
        <taxon>Fungi</taxon>
        <taxon>Dikarya</taxon>
        <taxon>Ascomycota</taxon>
        <taxon>Pezizomycotina</taxon>
        <taxon>Leotiomycetes</taxon>
        <taxon>Helotiales</taxon>
        <taxon>Lachnaceae</taxon>
        <taxon>Lachnellula</taxon>
    </lineage>
</organism>
<evidence type="ECO:0000259" key="14">
    <source>
        <dbReference type="Pfam" id="PF04406"/>
    </source>
</evidence>
<evidence type="ECO:0000256" key="7">
    <source>
        <dbReference type="ARBA" id="ARBA00022842"/>
    </source>
</evidence>
<evidence type="ECO:0000256" key="1">
    <source>
        <dbReference type="ARBA" id="ARBA00000185"/>
    </source>
</evidence>
<accession>A0A7D8YK46</accession>
<gene>
    <name evidence="16" type="primary">SPO11</name>
    <name evidence="16" type="ORF">LCER1_G007228</name>
</gene>
<dbReference type="PROSITE" id="PS52041">
    <property type="entry name" value="TOPO_IIB"/>
    <property type="match status" value="1"/>
</dbReference>
<dbReference type="PRINTS" id="PR01551">
    <property type="entry name" value="SPO11HOMOLOG"/>
</dbReference>
<dbReference type="InterPro" id="IPR036388">
    <property type="entry name" value="WH-like_DNA-bd_sf"/>
</dbReference>
<evidence type="ECO:0000256" key="3">
    <source>
        <dbReference type="ARBA" id="ARBA00004123"/>
    </source>
</evidence>
<feature type="region of interest" description="Disordered" evidence="13">
    <location>
        <begin position="88"/>
        <end position="113"/>
    </location>
</feature>
<evidence type="ECO:0000256" key="11">
    <source>
        <dbReference type="ARBA" id="ARBA00023242"/>
    </source>
</evidence>
<dbReference type="Proteomes" id="UP000481288">
    <property type="component" value="Unassembled WGS sequence"/>
</dbReference>
<dbReference type="SUPFAM" id="SSF56726">
    <property type="entry name" value="DNA topoisomerase IV, alpha subunit"/>
    <property type="match status" value="1"/>
</dbReference>
<comment type="catalytic activity">
    <reaction evidence="1 12">
        <text>ATP-dependent breakage, passage and rejoining of double-stranded DNA.</text>
        <dbReference type="EC" id="5.6.2.2"/>
    </reaction>
</comment>
<dbReference type="PANTHER" id="PTHR10848">
    <property type="entry name" value="MEIOTIC RECOMBINATION PROTEIN SPO11"/>
    <property type="match status" value="1"/>
</dbReference>
<dbReference type="GO" id="GO:0046872">
    <property type="term" value="F:metal ion binding"/>
    <property type="evidence" value="ECO:0007669"/>
    <property type="project" value="UniProtKB-KW"/>
</dbReference>
<protein>
    <recommendedName>
        <fullName evidence="5">DNA topoisomerase (ATP-hydrolyzing)</fullName>
        <ecNumber evidence="5">5.6.2.2</ecNumber>
    </recommendedName>
</protein>
<evidence type="ECO:0000256" key="13">
    <source>
        <dbReference type="SAM" id="MobiDB-lite"/>
    </source>
</evidence>
<dbReference type="PRINTS" id="PR01550">
    <property type="entry name" value="TOP6AFAMILY"/>
</dbReference>
<dbReference type="GO" id="GO:0005524">
    <property type="term" value="F:ATP binding"/>
    <property type="evidence" value="ECO:0007669"/>
    <property type="project" value="InterPro"/>
</dbReference>
<keyword evidence="11" id="KW-0539">Nucleus</keyword>
<dbReference type="CDD" id="cd00223">
    <property type="entry name" value="TOPRIM_TopoIIB_SPO"/>
    <property type="match status" value="1"/>
</dbReference>
<evidence type="ECO:0000256" key="5">
    <source>
        <dbReference type="ARBA" id="ARBA00012895"/>
    </source>
</evidence>
<feature type="domain" description="Topoisomerase 6 subunit A/Spo11 TOPRIM" evidence="15">
    <location>
        <begin position="242"/>
        <end position="409"/>
    </location>
</feature>
<feature type="domain" description="Spo11/DNA topoisomerase VI subunit A N-terminal" evidence="14">
    <location>
        <begin position="131"/>
        <end position="192"/>
    </location>
</feature>
<keyword evidence="7" id="KW-0460">Magnesium</keyword>
<dbReference type="Pfam" id="PF04406">
    <property type="entry name" value="TP6A_N"/>
    <property type="match status" value="1"/>
</dbReference>
<feature type="active site" description="O-(5'-phospho-DNA)-tyrosine intermediate" evidence="12">
    <location>
        <position position="160"/>
    </location>
</feature>
<dbReference type="InterPro" id="IPR002815">
    <property type="entry name" value="Spo11/TopoVI_A"/>
</dbReference>
<name>A0A7D8YK46_9HELO</name>
<comment type="similarity">
    <text evidence="4 12">Belongs to the TOP6A family.</text>
</comment>
<keyword evidence="8 12" id="KW-0799">Topoisomerase</keyword>
<dbReference type="GO" id="GO:0042138">
    <property type="term" value="P:meiotic DNA double-strand break formation"/>
    <property type="evidence" value="ECO:0007669"/>
    <property type="project" value="InterPro"/>
</dbReference>
<dbReference type="GO" id="GO:0003918">
    <property type="term" value="F:DNA topoisomerase type II (double strand cut, ATP-hydrolyzing) activity"/>
    <property type="evidence" value="ECO:0007669"/>
    <property type="project" value="UniProtKB-UniRule"/>
</dbReference>
<dbReference type="EC" id="5.6.2.2" evidence="5"/>
<dbReference type="Pfam" id="PF21180">
    <property type="entry name" value="TOP6A-Spo11_Toprim"/>
    <property type="match status" value="1"/>
</dbReference>
<evidence type="ECO:0000313" key="16">
    <source>
        <dbReference type="EMBL" id="TVY46692.1"/>
    </source>
</evidence>
<dbReference type="GO" id="GO:0000706">
    <property type="term" value="P:meiotic DNA double-strand break processing"/>
    <property type="evidence" value="ECO:0007669"/>
    <property type="project" value="TreeGrafter"/>
</dbReference>
<dbReference type="OrthoDB" id="5377392at2759"/>
<comment type="cofactor">
    <cofactor evidence="2">
        <name>Mg(2+)</name>
        <dbReference type="ChEBI" id="CHEBI:18420"/>
    </cofactor>
</comment>
<dbReference type="GO" id="GO:0007131">
    <property type="term" value="P:reciprocal meiotic recombination"/>
    <property type="evidence" value="ECO:0007669"/>
    <property type="project" value="TreeGrafter"/>
</dbReference>
<sequence length="428" mass="47342">MDFDLLSGYLADPQPSLPQTLLPHLPNSSLTPQNTVFRPNNRPPTASGSSPVTQNSPGAVISKIEEIFEAMTDCLLGEKSELVIQLKTRSKTKAKSDAKEEDDDDAPSRRKKARLETRTIAFPSTSPQEAWKFTALLRILELSHEALVTGIVTTKRDIYYRDPELFMKQAVVNRYVDDLAYTLGVERDALNVVAAAKGLVAGSFAITRKDTSIVDYSSAPEGILVPNPKEIQDINLDNVRWILVIEKEATFRTLASNQYWKDSIAGKGILITAKGYPDIQTRQFLRHLYTTSPELPILALVDYDPDGLGILSTYKHGSISLAHESGTLAVSSVQWLGVRSCDFLVVAAEGDVQEAREVGLLRLTRRDRRIAAKMLERGDGRVDGDGGWKRELRVMLMLNVKAEIQVLGNAEALGEWLDGKLVDAVRID</sequence>
<evidence type="ECO:0000256" key="4">
    <source>
        <dbReference type="ARBA" id="ARBA00006559"/>
    </source>
</evidence>
<keyword evidence="10 12" id="KW-0413">Isomerase</keyword>
<dbReference type="GO" id="GO:0000228">
    <property type="term" value="C:nuclear chromosome"/>
    <property type="evidence" value="ECO:0007669"/>
    <property type="project" value="TreeGrafter"/>
</dbReference>
<comment type="caution">
    <text evidence="16">The sequence shown here is derived from an EMBL/GenBank/DDBJ whole genome shotgun (WGS) entry which is preliminary data.</text>
</comment>
<evidence type="ECO:0000256" key="10">
    <source>
        <dbReference type="ARBA" id="ARBA00023235"/>
    </source>
</evidence>
<evidence type="ECO:0000256" key="8">
    <source>
        <dbReference type="ARBA" id="ARBA00023029"/>
    </source>
</evidence>
<dbReference type="InterPro" id="IPR036078">
    <property type="entry name" value="Spo11/TopoVI_A_sf"/>
</dbReference>
<dbReference type="EMBL" id="QGMG01001570">
    <property type="protein sequence ID" value="TVY46692.1"/>
    <property type="molecule type" value="Genomic_DNA"/>
</dbReference>
<dbReference type="GO" id="GO:0003677">
    <property type="term" value="F:DNA binding"/>
    <property type="evidence" value="ECO:0007669"/>
    <property type="project" value="UniProtKB-UniRule"/>
</dbReference>
<comment type="subcellular location">
    <subcellularLocation>
        <location evidence="3">Nucleus</location>
    </subcellularLocation>
</comment>
<proteinExistence type="inferred from homology"/>
<evidence type="ECO:0000256" key="12">
    <source>
        <dbReference type="PROSITE-ProRule" id="PRU01385"/>
    </source>
</evidence>
<dbReference type="AlphaFoldDB" id="A0A7D8YK46"/>
<dbReference type="Gene3D" id="3.40.1360.10">
    <property type="match status" value="1"/>
</dbReference>